<dbReference type="EMBL" id="WGGD01000005">
    <property type="protein sequence ID" value="MUN29828.1"/>
    <property type="molecule type" value="Genomic_DNA"/>
</dbReference>
<dbReference type="PANTHER" id="PTHR38433:SF1">
    <property type="entry name" value="DUF1641 DOMAIN-CONTAINING PROTEIN"/>
    <property type="match status" value="1"/>
</dbReference>
<dbReference type="InterPro" id="IPR012440">
    <property type="entry name" value="DUF1641"/>
</dbReference>
<dbReference type="Proteomes" id="UP000470772">
    <property type="component" value="Unassembled WGS sequence"/>
</dbReference>
<evidence type="ECO:0000313" key="2">
    <source>
        <dbReference type="Proteomes" id="UP000470772"/>
    </source>
</evidence>
<dbReference type="RefSeq" id="WP_054838874.1">
    <property type="nucleotide sequence ID" value="NZ_BBBY01000022.1"/>
</dbReference>
<proteinExistence type="predicted"/>
<dbReference type="Pfam" id="PF07849">
    <property type="entry name" value="DUF1641"/>
    <property type="match status" value="1"/>
</dbReference>
<accession>A0A6A9QPZ3</accession>
<dbReference type="OrthoDB" id="43587at2157"/>
<evidence type="ECO:0000313" key="1">
    <source>
        <dbReference type="EMBL" id="MUN29828.1"/>
    </source>
</evidence>
<protein>
    <submittedName>
        <fullName evidence="1">DUF1641 domain-containing protein</fullName>
    </submittedName>
</protein>
<dbReference type="PANTHER" id="PTHR38433">
    <property type="match status" value="1"/>
</dbReference>
<sequence length="106" mass="11857">MSEQEQEKMIEFLKELEDSGVLDILTSLLKNKDGALLEIANWLQKNQNVMKNVSTLMAALSKVDPDQVKKSKSLIGLFKTLNDPDVLAGISFFLSLMKSIGETLRE</sequence>
<comment type="caution">
    <text evidence="1">The sequence shown here is derived from an EMBL/GenBank/DDBJ whole genome shotgun (WGS) entry which is preliminary data.</text>
</comment>
<name>A0A6A9QPZ3_SULME</name>
<keyword evidence="2" id="KW-1185">Reference proteome</keyword>
<organism evidence="1 2">
    <name type="scientific">Sulfuracidifex metallicus DSM 6482 = JCM 9184</name>
    <dbReference type="NCBI Taxonomy" id="523847"/>
    <lineage>
        <taxon>Archaea</taxon>
        <taxon>Thermoproteota</taxon>
        <taxon>Thermoprotei</taxon>
        <taxon>Sulfolobales</taxon>
        <taxon>Sulfolobaceae</taxon>
        <taxon>Sulfuracidifex</taxon>
    </lineage>
</organism>
<gene>
    <name evidence="1" type="ORF">GC250_10385</name>
</gene>
<dbReference type="AlphaFoldDB" id="A0A6A9QPZ3"/>
<reference evidence="1 2" key="1">
    <citation type="submission" date="2019-10" db="EMBL/GenBank/DDBJ databases">
        <title>Sequencing and Assembly of Multiple Reported Metal-Biooxidizing Members of the Extremely Thermoacidophilic Archaeal Family Sulfolobaceae.</title>
        <authorList>
            <person name="Counts J.A."/>
            <person name="Kelly R.M."/>
        </authorList>
    </citation>
    <scope>NUCLEOTIDE SEQUENCE [LARGE SCALE GENOMIC DNA]</scope>
    <source>
        <strain evidence="1 2">DSM 6482</strain>
    </source>
</reference>